<dbReference type="OrthoDB" id="2158803at2759"/>
<dbReference type="InterPro" id="IPR002043">
    <property type="entry name" value="UDG_fam1"/>
</dbReference>
<reference evidence="6 7" key="1">
    <citation type="submission" date="2016-08" db="EMBL/GenBank/DDBJ databases">
        <title>A Parts List for Fungal Cellulosomes Revealed by Comparative Genomics.</title>
        <authorList>
            <consortium name="DOE Joint Genome Institute"/>
            <person name="Haitjema C.H."/>
            <person name="Gilmore S.P."/>
            <person name="Henske J.K."/>
            <person name="Solomon K.V."/>
            <person name="De Groot R."/>
            <person name="Kuo A."/>
            <person name="Mondo S.J."/>
            <person name="Salamov A.A."/>
            <person name="Labutti K."/>
            <person name="Zhao Z."/>
            <person name="Chiniquy J."/>
            <person name="Barry K."/>
            <person name="Brewer H.M."/>
            <person name="Purvine S.O."/>
            <person name="Wright A.T."/>
            <person name="Boxma B."/>
            <person name="Van Alen T."/>
            <person name="Hackstein J.H."/>
            <person name="Baker S.E."/>
            <person name="Grigoriev I.V."/>
            <person name="O'Malley M.A."/>
        </authorList>
    </citation>
    <scope>NUCLEOTIDE SEQUENCE [LARGE SCALE GENOMIC DNA]</scope>
    <source>
        <strain evidence="6 7">G1</strain>
    </source>
</reference>
<dbReference type="Pfam" id="PF03167">
    <property type="entry name" value="UDG"/>
    <property type="match status" value="1"/>
</dbReference>
<dbReference type="InterPro" id="IPR005122">
    <property type="entry name" value="Uracil-DNA_glycosylase-like"/>
</dbReference>
<dbReference type="GO" id="GO:0005739">
    <property type="term" value="C:mitochondrion"/>
    <property type="evidence" value="ECO:0007669"/>
    <property type="project" value="TreeGrafter"/>
</dbReference>
<evidence type="ECO:0000259" key="5">
    <source>
        <dbReference type="Pfam" id="PF03167"/>
    </source>
</evidence>
<evidence type="ECO:0000313" key="6">
    <source>
        <dbReference type="EMBL" id="ORY74955.1"/>
    </source>
</evidence>
<proteinExistence type="inferred from homology"/>
<evidence type="ECO:0000313" key="7">
    <source>
        <dbReference type="Proteomes" id="UP000193920"/>
    </source>
</evidence>
<evidence type="ECO:0000256" key="3">
    <source>
        <dbReference type="ARBA" id="ARBA00022801"/>
    </source>
</evidence>
<evidence type="ECO:0000256" key="1">
    <source>
        <dbReference type="ARBA" id="ARBA00008184"/>
    </source>
</evidence>
<keyword evidence="3" id="KW-0378">Hydrolase</keyword>
<dbReference type="GO" id="GO:0097510">
    <property type="term" value="P:base-excision repair, AP site formation via deaminated base removal"/>
    <property type="evidence" value="ECO:0007669"/>
    <property type="project" value="TreeGrafter"/>
</dbReference>
<comment type="similarity">
    <text evidence="1">Belongs to the uracil-DNA glycosylase (UDG) superfamily. UNG family.</text>
</comment>
<dbReference type="Gene3D" id="3.40.470.10">
    <property type="entry name" value="Uracil-DNA glycosylase-like domain"/>
    <property type="match status" value="1"/>
</dbReference>
<keyword evidence="2" id="KW-0227">DNA damage</keyword>
<name>A0A1Y2EVW3_9FUNG</name>
<dbReference type="SUPFAM" id="SSF52141">
    <property type="entry name" value="Uracil-DNA glycosylase-like"/>
    <property type="match status" value="1"/>
</dbReference>
<evidence type="ECO:0000256" key="4">
    <source>
        <dbReference type="ARBA" id="ARBA00023204"/>
    </source>
</evidence>
<evidence type="ECO:0000256" key="2">
    <source>
        <dbReference type="ARBA" id="ARBA00022763"/>
    </source>
</evidence>
<dbReference type="GO" id="GO:0005634">
    <property type="term" value="C:nucleus"/>
    <property type="evidence" value="ECO:0007669"/>
    <property type="project" value="TreeGrafter"/>
</dbReference>
<accession>A0A1Y2EVW3</accession>
<keyword evidence="4" id="KW-0234">DNA repair</keyword>
<dbReference type="GO" id="GO:0004844">
    <property type="term" value="F:uracil DNA N-glycosylase activity"/>
    <property type="evidence" value="ECO:0007669"/>
    <property type="project" value="InterPro"/>
</dbReference>
<protein>
    <submittedName>
        <fullName evidence="6">DNA glycosylase</fullName>
    </submittedName>
</protein>
<dbReference type="AlphaFoldDB" id="A0A1Y2EVW3"/>
<comment type="caution">
    <text evidence="6">The sequence shown here is derived from an EMBL/GenBank/DDBJ whole genome shotgun (WGS) entry which is preliminary data.</text>
</comment>
<sequence>MSWAEFFKQNEKLINHIKNQLEDSLYTPTQSEVFEIFERVPFEKLKVVIVGERPYEDPSVASGVAFSSKDNLNTPLMLERIYEELERSISTFKSPINNRLDKWLEEGIFLCNFCFTCPIDDYKYKKTYYLLWEPFINNLVSYISEHCSVIFMLFGYRANTLLPSINEINCSVIDVPDPVFNYKQFKGCNCFQKARQMAGNLGYTINWNLR</sequence>
<dbReference type="InterPro" id="IPR036895">
    <property type="entry name" value="Uracil-DNA_glycosylase-like_sf"/>
</dbReference>
<keyword evidence="7" id="KW-1185">Reference proteome</keyword>
<gene>
    <name evidence="6" type="ORF">LY90DRAFT_378002</name>
</gene>
<organism evidence="6 7">
    <name type="scientific">Neocallimastix californiae</name>
    <dbReference type="NCBI Taxonomy" id="1754190"/>
    <lineage>
        <taxon>Eukaryota</taxon>
        <taxon>Fungi</taxon>
        <taxon>Fungi incertae sedis</taxon>
        <taxon>Chytridiomycota</taxon>
        <taxon>Chytridiomycota incertae sedis</taxon>
        <taxon>Neocallimastigomycetes</taxon>
        <taxon>Neocallimastigales</taxon>
        <taxon>Neocallimastigaceae</taxon>
        <taxon>Neocallimastix</taxon>
    </lineage>
</organism>
<dbReference type="CDD" id="cd19371">
    <property type="entry name" value="UDG-F1-like"/>
    <property type="match status" value="1"/>
</dbReference>
<dbReference type="PANTHER" id="PTHR11264">
    <property type="entry name" value="URACIL-DNA GLYCOSYLASE"/>
    <property type="match status" value="1"/>
</dbReference>
<dbReference type="STRING" id="1754190.A0A1Y2EVW3"/>
<feature type="domain" description="Uracil-DNA glycosylase-like" evidence="5">
    <location>
        <begin position="42"/>
        <end position="196"/>
    </location>
</feature>
<dbReference type="PANTHER" id="PTHR11264:SF0">
    <property type="entry name" value="URACIL-DNA GLYCOSYLASE"/>
    <property type="match status" value="1"/>
</dbReference>
<dbReference type="Proteomes" id="UP000193920">
    <property type="component" value="Unassembled WGS sequence"/>
</dbReference>
<dbReference type="EMBL" id="MCOG01000027">
    <property type="protein sequence ID" value="ORY74955.1"/>
    <property type="molecule type" value="Genomic_DNA"/>
</dbReference>